<keyword evidence="1" id="KW-1133">Transmembrane helix</keyword>
<dbReference type="EMBL" id="CAJJDM010000112">
    <property type="protein sequence ID" value="CAD8099153.1"/>
    <property type="molecule type" value="Genomic_DNA"/>
</dbReference>
<accession>A0A8S1P8S3</accession>
<evidence type="ECO:0000259" key="2">
    <source>
        <dbReference type="PROSITE" id="PS50011"/>
    </source>
</evidence>
<feature type="transmembrane region" description="Helical" evidence="1">
    <location>
        <begin position="128"/>
        <end position="149"/>
    </location>
</feature>
<keyword evidence="1" id="KW-0812">Transmembrane</keyword>
<comment type="caution">
    <text evidence="3">The sequence shown here is derived from an EMBL/GenBank/DDBJ whole genome shotgun (WGS) entry which is preliminary data.</text>
</comment>
<dbReference type="Proteomes" id="UP000688137">
    <property type="component" value="Unassembled WGS sequence"/>
</dbReference>
<evidence type="ECO:0000256" key="1">
    <source>
        <dbReference type="SAM" id="Phobius"/>
    </source>
</evidence>
<sequence>MQKNSLNKQTILLKLDISILIINITQQAEERFQNLKQEKTWRWQTFVDRIFYSIESHLKKEMIEEIIEAQEIKIQYLRDHPNNYQVVYFFQNLQSLLELFIYQQMFTWLITKSTLKNNRIKHFKKKKLLIMSIKQLLNQCTYIIMMLFIEIFNQIIFSQIFGQAKIADFSFCVYSPHFYRQILCGTIIDASPETLEGDMQVKKSDIWGFGYLIYELCFDIPSWKEHQQELIKTACVLIPSQTSKELREIIENLKDQLQKQAYNHSWLQQTQQILPQFIQQNVTIFN</sequence>
<keyword evidence="1" id="KW-0472">Membrane</keyword>
<dbReference type="Pfam" id="PF00069">
    <property type="entry name" value="Pkinase"/>
    <property type="match status" value="1"/>
</dbReference>
<dbReference type="AlphaFoldDB" id="A0A8S1P8S3"/>
<feature type="domain" description="Protein kinase" evidence="2">
    <location>
        <begin position="1"/>
        <end position="286"/>
    </location>
</feature>
<protein>
    <recommendedName>
        <fullName evidence="2">Protein kinase domain-containing protein</fullName>
    </recommendedName>
</protein>
<organism evidence="3 4">
    <name type="scientific">Paramecium primaurelia</name>
    <dbReference type="NCBI Taxonomy" id="5886"/>
    <lineage>
        <taxon>Eukaryota</taxon>
        <taxon>Sar</taxon>
        <taxon>Alveolata</taxon>
        <taxon>Ciliophora</taxon>
        <taxon>Intramacronucleata</taxon>
        <taxon>Oligohymenophorea</taxon>
        <taxon>Peniculida</taxon>
        <taxon>Parameciidae</taxon>
        <taxon>Paramecium</taxon>
    </lineage>
</organism>
<dbReference type="GO" id="GO:0005524">
    <property type="term" value="F:ATP binding"/>
    <property type="evidence" value="ECO:0007669"/>
    <property type="project" value="InterPro"/>
</dbReference>
<dbReference type="PROSITE" id="PS50011">
    <property type="entry name" value="PROTEIN_KINASE_DOM"/>
    <property type="match status" value="1"/>
</dbReference>
<evidence type="ECO:0000313" key="4">
    <source>
        <dbReference type="Proteomes" id="UP000688137"/>
    </source>
</evidence>
<keyword evidence="4" id="KW-1185">Reference proteome</keyword>
<gene>
    <name evidence="3" type="ORF">PPRIM_AZ9-3.1.T1090004</name>
</gene>
<dbReference type="InterPro" id="IPR000719">
    <property type="entry name" value="Prot_kinase_dom"/>
</dbReference>
<dbReference type="GO" id="GO:0004672">
    <property type="term" value="F:protein kinase activity"/>
    <property type="evidence" value="ECO:0007669"/>
    <property type="project" value="InterPro"/>
</dbReference>
<proteinExistence type="predicted"/>
<reference evidence="3" key="1">
    <citation type="submission" date="2021-01" db="EMBL/GenBank/DDBJ databases">
        <authorList>
            <consortium name="Genoscope - CEA"/>
            <person name="William W."/>
        </authorList>
    </citation>
    <scope>NUCLEOTIDE SEQUENCE</scope>
</reference>
<dbReference type="SMART" id="SM00220">
    <property type="entry name" value="S_TKc"/>
    <property type="match status" value="1"/>
</dbReference>
<name>A0A8S1P8S3_PARPR</name>
<evidence type="ECO:0000313" key="3">
    <source>
        <dbReference type="EMBL" id="CAD8099153.1"/>
    </source>
</evidence>